<dbReference type="OrthoDB" id="2222504at2"/>
<evidence type="ECO:0000313" key="1">
    <source>
        <dbReference type="EMBL" id="SDL69520.1"/>
    </source>
</evidence>
<evidence type="ECO:0000313" key="2">
    <source>
        <dbReference type="Proteomes" id="UP000183162"/>
    </source>
</evidence>
<dbReference type="Gene3D" id="1.20.1440.50">
    <property type="entry name" value="Ta0600-like"/>
    <property type="match status" value="1"/>
</dbReference>
<dbReference type="EMBL" id="FNGX01000004">
    <property type="protein sequence ID" value="SDL69520.1"/>
    <property type="molecule type" value="Genomic_DNA"/>
</dbReference>
<name>A0A1G9M5I0_STREI</name>
<dbReference type="SUPFAM" id="SSF109797">
    <property type="entry name" value="Bacteriocin immunity protein-like"/>
    <property type="match status" value="1"/>
</dbReference>
<reference evidence="1 2" key="1">
    <citation type="submission" date="2016-10" db="EMBL/GenBank/DDBJ databases">
        <authorList>
            <person name="de Groot N.N."/>
        </authorList>
    </citation>
    <scope>NUCLEOTIDE SEQUENCE [LARGE SCALE GENOMIC DNA]</scope>
    <source>
        <strain evidence="1 2">Sb09</strain>
    </source>
</reference>
<organism evidence="1 2">
    <name type="scientific">Streptococcus equinus</name>
    <name type="common">Streptococcus bovis</name>
    <dbReference type="NCBI Taxonomy" id="1335"/>
    <lineage>
        <taxon>Bacteria</taxon>
        <taxon>Bacillati</taxon>
        <taxon>Bacillota</taxon>
        <taxon>Bacilli</taxon>
        <taxon>Lactobacillales</taxon>
        <taxon>Streptococcaceae</taxon>
        <taxon>Streptococcus</taxon>
    </lineage>
</organism>
<gene>
    <name evidence="1" type="ORF">SAMN05216400_1367</name>
</gene>
<dbReference type="AlphaFoldDB" id="A0A1G9M5I0"/>
<sequence length="94" mass="11035">MMKRKVDEEFLDLLTKVQQLESVQKDKEFYDLISLAADKIQKGANSDIEIMRLGSFINKYLVSNPSQELVDLQLFMQKRANRYKGWLNVTGWFS</sequence>
<dbReference type="Proteomes" id="UP000183162">
    <property type="component" value="Unassembled WGS sequence"/>
</dbReference>
<dbReference type="InterPro" id="IPR023130">
    <property type="entry name" value="Ta0600-like_sf"/>
</dbReference>
<proteinExistence type="predicted"/>
<protein>
    <submittedName>
        <fullName evidence="1">Uncharacterized protein</fullName>
    </submittedName>
</protein>
<dbReference type="GeneID" id="63970896"/>
<accession>A0A1G9M5I0</accession>
<dbReference type="RefSeq" id="WP_024344517.1">
    <property type="nucleotide sequence ID" value="NZ_CP046628.1"/>
</dbReference>